<feature type="transmembrane region" description="Helical" evidence="1">
    <location>
        <begin position="27"/>
        <end position="50"/>
    </location>
</feature>
<evidence type="ECO:0000313" key="3">
    <source>
        <dbReference type="Proteomes" id="UP001165580"/>
    </source>
</evidence>
<comment type="caution">
    <text evidence="2">The sequence shown here is derived from an EMBL/GenBank/DDBJ whole genome shotgun (WGS) entry which is preliminary data.</text>
</comment>
<evidence type="ECO:0000313" key="2">
    <source>
        <dbReference type="EMBL" id="MCS5716156.1"/>
    </source>
</evidence>
<sequence length="269" mass="28310">MDPLFAAGFREALTDHVGKRRSPRRRFAWAGVGLLSLIAVSGAGVATASLTAPPGAPVFASLSSPVSATFTESGVLSLGAPPAEATSISFSAVCGSEGTFWVANYGGISCSANQLGAVKRGVVDLSLWQQSTLNIELDPGLEVDVTAAFSREVQTEWGTNQAGETYGAQKQNQMADLAAATATNGQRGYVRVSEVDAAMIDPTQATMEDVQRYLDSGEGRADRFVPVYESDGTTVVGEYLIAGYDTQERLAREQIERGFDLGFTPPAEG</sequence>
<keyword evidence="1" id="KW-1133">Transmembrane helix</keyword>
<reference evidence="2" key="1">
    <citation type="submission" date="2022-08" db="EMBL/GenBank/DDBJ databases">
        <authorList>
            <person name="Deng Y."/>
            <person name="Han X.-F."/>
            <person name="Zhang Y.-Q."/>
        </authorList>
    </citation>
    <scope>NUCLEOTIDE SEQUENCE</scope>
    <source>
        <strain evidence="2">CPCC 205716</strain>
    </source>
</reference>
<gene>
    <name evidence="2" type="ORF">NVV95_16540</name>
</gene>
<dbReference type="EMBL" id="JANTEZ010000008">
    <property type="protein sequence ID" value="MCS5716156.1"/>
    <property type="molecule type" value="Genomic_DNA"/>
</dbReference>
<organism evidence="2 3">
    <name type="scientific">Herbiconiux gentiana</name>
    <dbReference type="NCBI Taxonomy" id="2970912"/>
    <lineage>
        <taxon>Bacteria</taxon>
        <taxon>Bacillati</taxon>
        <taxon>Actinomycetota</taxon>
        <taxon>Actinomycetes</taxon>
        <taxon>Micrococcales</taxon>
        <taxon>Microbacteriaceae</taxon>
        <taxon>Herbiconiux</taxon>
    </lineage>
</organism>
<proteinExistence type="predicted"/>
<protein>
    <submittedName>
        <fullName evidence="2">Uncharacterized protein</fullName>
    </submittedName>
</protein>
<evidence type="ECO:0000256" key="1">
    <source>
        <dbReference type="SAM" id="Phobius"/>
    </source>
</evidence>
<keyword evidence="1" id="KW-0472">Membrane</keyword>
<accession>A0ABT2GIU7</accession>
<keyword evidence="1" id="KW-0812">Transmembrane</keyword>
<keyword evidence="3" id="KW-1185">Reference proteome</keyword>
<dbReference type="Proteomes" id="UP001165580">
    <property type="component" value="Unassembled WGS sequence"/>
</dbReference>
<dbReference type="RefSeq" id="WP_259487651.1">
    <property type="nucleotide sequence ID" value="NZ_JANTEZ010000008.1"/>
</dbReference>
<name>A0ABT2GIU7_9MICO</name>